<evidence type="ECO:0008006" key="5">
    <source>
        <dbReference type="Google" id="ProtNLM"/>
    </source>
</evidence>
<keyword evidence="2" id="KW-0732">Signal</keyword>
<protein>
    <recommendedName>
        <fullName evidence="5">Secreted protein</fullName>
    </recommendedName>
</protein>
<dbReference type="EMBL" id="CP093547">
    <property type="protein sequence ID" value="UNP29095.1"/>
    <property type="molecule type" value="Genomic_DNA"/>
</dbReference>
<feature type="chain" id="PRO_5045464462" description="Secreted protein" evidence="2">
    <location>
        <begin position="23"/>
        <end position="93"/>
    </location>
</feature>
<feature type="region of interest" description="Disordered" evidence="1">
    <location>
        <begin position="53"/>
        <end position="93"/>
    </location>
</feature>
<organism evidence="3 4">
    <name type="scientific">Lysobacter gummosus</name>
    <dbReference type="NCBI Taxonomy" id="262324"/>
    <lineage>
        <taxon>Bacteria</taxon>
        <taxon>Pseudomonadati</taxon>
        <taxon>Pseudomonadota</taxon>
        <taxon>Gammaproteobacteria</taxon>
        <taxon>Lysobacterales</taxon>
        <taxon>Lysobacteraceae</taxon>
        <taxon>Lysobacter</taxon>
    </lineage>
</organism>
<name>A0ABY3XAU3_9GAMM</name>
<evidence type="ECO:0000256" key="2">
    <source>
        <dbReference type="SAM" id="SignalP"/>
    </source>
</evidence>
<feature type="compositionally biased region" description="Basic and acidic residues" evidence="1">
    <location>
        <begin position="78"/>
        <end position="93"/>
    </location>
</feature>
<sequence>MRKLYLIALTGLAFAMSHNAFAEIVNVTNSADGATRDSAIAAVKEKLTAACKDRGGTPDAKSFELDGEQKSSNPDVPKPFHVDARMKCDLPQS</sequence>
<evidence type="ECO:0000313" key="4">
    <source>
        <dbReference type="Proteomes" id="UP000829194"/>
    </source>
</evidence>
<keyword evidence="4" id="KW-1185">Reference proteome</keyword>
<dbReference type="Proteomes" id="UP000829194">
    <property type="component" value="Chromosome"/>
</dbReference>
<gene>
    <name evidence="3" type="ORF">MOV92_21920</name>
</gene>
<dbReference type="RefSeq" id="WP_057944606.1">
    <property type="nucleotide sequence ID" value="NZ_CP011131.1"/>
</dbReference>
<proteinExistence type="predicted"/>
<evidence type="ECO:0000313" key="3">
    <source>
        <dbReference type="EMBL" id="UNP29095.1"/>
    </source>
</evidence>
<feature type="signal peptide" evidence="2">
    <location>
        <begin position="1"/>
        <end position="22"/>
    </location>
</feature>
<reference evidence="3 4" key="1">
    <citation type="submission" date="2022-03" db="EMBL/GenBank/DDBJ databases">
        <title>Complete genome sequence of Lysobacter capsici VKM B-2533 and Lysobacter gummosus 10.1.1, promising sources of lytic agents.</title>
        <authorList>
            <person name="Tarlachkov S.V."/>
            <person name="Kudryakova I.V."/>
            <person name="Afoshin A.S."/>
            <person name="Leontyevskaya E.A."/>
            <person name="Leontyevskaya N.V."/>
        </authorList>
    </citation>
    <scope>NUCLEOTIDE SEQUENCE [LARGE SCALE GENOMIC DNA]</scope>
    <source>
        <strain evidence="3 4">10.1.1</strain>
    </source>
</reference>
<accession>A0ABY3XAU3</accession>
<feature type="compositionally biased region" description="Basic and acidic residues" evidence="1">
    <location>
        <begin position="53"/>
        <end position="69"/>
    </location>
</feature>
<evidence type="ECO:0000256" key="1">
    <source>
        <dbReference type="SAM" id="MobiDB-lite"/>
    </source>
</evidence>